<evidence type="ECO:0000313" key="4">
    <source>
        <dbReference type="Proteomes" id="UP001165160"/>
    </source>
</evidence>
<evidence type="ECO:0000256" key="1">
    <source>
        <dbReference type="SAM" id="MobiDB-lite"/>
    </source>
</evidence>
<sequence length="118" mass="12563">MKIIITILLLALSASSVFAAANLRSLYDNEMDADIVADYSDEGGQGRALARKDKTSKAKNTKKAPKKKSGKKEPGPKKFDPKAKAAMAEGLLQLNLTPASNFTMQAVGRQDGAARIPS</sequence>
<evidence type="ECO:0000256" key="2">
    <source>
        <dbReference type="SAM" id="SignalP"/>
    </source>
</evidence>
<keyword evidence="4" id="KW-1185">Reference proteome</keyword>
<reference evidence="4" key="1">
    <citation type="journal article" date="2023" name="Commun. Biol.">
        <title>Genome analysis of Parmales, the sister group of diatoms, reveals the evolutionary specialization of diatoms from phago-mixotrophs to photoautotrophs.</title>
        <authorList>
            <person name="Ban H."/>
            <person name="Sato S."/>
            <person name="Yoshikawa S."/>
            <person name="Yamada K."/>
            <person name="Nakamura Y."/>
            <person name="Ichinomiya M."/>
            <person name="Sato N."/>
            <person name="Blanc-Mathieu R."/>
            <person name="Endo H."/>
            <person name="Kuwata A."/>
            <person name="Ogata H."/>
        </authorList>
    </citation>
    <scope>NUCLEOTIDE SEQUENCE [LARGE SCALE GENOMIC DNA]</scope>
    <source>
        <strain evidence="4">NIES 3699</strain>
    </source>
</reference>
<feature type="compositionally biased region" description="Basic residues" evidence="1">
    <location>
        <begin position="57"/>
        <end position="70"/>
    </location>
</feature>
<organism evidence="3 4">
    <name type="scientific">Triparma verrucosa</name>
    <dbReference type="NCBI Taxonomy" id="1606542"/>
    <lineage>
        <taxon>Eukaryota</taxon>
        <taxon>Sar</taxon>
        <taxon>Stramenopiles</taxon>
        <taxon>Ochrophyta</taxon>
        <taxon>Bolidophyceae</taxon>
        <taxon>Parmales</taxon>
        <taxon>Triparmaceae</taxon>
        <taxon>Triparma</taxon>
    </lineage>
</organism>
<protein>
    <submittedName>
        <fullName evidence="3">Uncharacterized protein</fullName>
    </submittedName>
</protein>
<dbReference type="EMBL" id="BRXX01000033">
    <property type="protein sequence ID" value="GMH84114.1"/>
    <property type="molecule type" value="Genomic_DNA"/>
</dbReference>
<evidence type="ECO:0000313" key="3">
    <source>
        <dbReference type="EMBL" id="GMH84114.1"/>
    </source>
</evidence>
<accession>A0A9W7BCN4</accession>
<gene>
    <name evidence="3" type="ORF">TrVE_jg11182</name>
</gene>
<dbReference type="AlphaFoldDB" id="A0A9W7BCN4"/>
<dbReference type="Proteomes" id="UP001165160">
    <property type="component" value="Unassembled WGS sequence"/>
</dbReference>
<keyword evidence="2" id="KW-0732">Signal</keyword>
<name>A0A9W7BCN4_9STRA</name>
<feature type="compositionally biased region" description="Basic and acidic residues" evidence="1">
    <location>
        <begin position="71"/>
        <end position="83"/>
    </location>
</feature>
<comment type="caution">
    <text evidence="3">The sequence shown here is derived from an EMBL/GenBank/DDBJ whole genome shotgun (WGS) entry which is preliminary data.</text>
</comment>
<feature type="chain" id="PRO_5040727141" evidence="2">
    <location>
        <begin position="20"/>
        <end position="118"/>
    </location>
</feature>
<feature type="signal peptide" evidence="2">
    <location>
        <begin position="1"/>
        <end position="19"/>
    </location>
</feature>
<proteinExistence type="predicted"/>
<feature type="region of interest" description="Disordered" evidence="1">
    <location>
        <begin position="43"/>
        <end position="83"/>
    </location>
</feature>